<evidence type="ECO:0000313" key="2">
    <source>
        <dbReference type="Proteomes" id="UP000230159"/>
    </source>
</evidence>
<dbReference type="Proteomes" id="UP000230159">
    <property type="component" value="Unassembled WGS sequence"/>
</dbReference>
<protein>
    <recommendedName>
        <fullName evidence="3">Translation elongation factor-like protein</fullName>
    </recommendedName>
</protein>
<name>A0A2H0D126_9BACT</name>
<accession>A0A2H0D126</accession>
<evidence type="ECO:0008006" key="3">
    <source>
        <dbReference type="Google" id="ProtNLM"/>
    </source>
</evidence>
<reference evidence="1 2" key="1">
    <citation type="submission" date="2017-09" db="EMBL/GenBank/DDBJ databases">
        <title>Depth-based differentiation of microbial function through sediment-hosted aquifers and enrichment of novel symbionts in the deep terrestrial subsurface.</title>
        <authorList>
            <person name="Probst A.J."/>
            <person name="Ladd B."/>
            <person name="Jarett J.K."/>
            <person name="Geller-Mcgrath D.E."/>
            <person name="Sieber C.M."/>
            <person name="Emerson J.B."/>
            <person name="Anantharaman K."/>
            <person name="Thomas B.C."/>
            <person name="Malmstrom R."/>
            <person name="Stieglmeier M."/>
            <person name="Klingl A."/>
            <person name="Woyke T."/>
            <person name="Ryan C.M."/>
            <person name="Banfield J.F."/>
        </authorList>
    </citation>
    <scope>NUCLEOTIDE SEQUENCE [LARGE SCALE GENOMIC DNA]</scope>
    <source>
        <strain evidence="1">CG22_combo_CG10-13_8_21_14_all_39_9</strain>
    </source>
</reference>
<dbReference type="EMBL" id="PCTN01000171">
    <property type="protein sequence ID" value="PIP75398.1"/>
    <property type="molecule type" value="Genomic_DNA"/>
</dbReference>
<evidence type="ECO:0000313" key="1">
    <source>
        <dbReference type="EMBL" id="PIP75398.1"/>
    </source>
</evidence>
<organism evidence="1 2">
    <name type="scientific">Candidatus Kuenenbacteria bacterium CG22_combo_CG10-13_8_21_14_all_39_9</name>
    <dbReference type="NCBI Taxonomy" id="1974621"/>
    <lineage>
        <taxon>Bacteria</taxon>
        <taxon>Candidatus Kueneniibacteriota</taxon>
    </lineage>
</organism>
<sequence>MPEKLVGKVTHYFDKIGVAVFSLNGRLKVGDEIHLLGHGADFTQNVDSMQIEHQNIDRAKKGDDVGLKVSKKVKPGAQVFLVG</sequence>
<dbReference type="SUPFAM" id="SSF50447">
    <property type="entry name" value="Translation proteins"/>
    <property type="match status" value="1"/>
</dbReference>
<gene>
    <name evidence="1" type="ORF">COW86_03990</name>
</gene>
<comment type="caution">
    <text evidence="1">The sequence shown here is derived from an EMBL/GenBank/DDBJ whole genome shotgun (WGS) entry which is preliminary data.</text>
</comment>
<dbReference type="InterPro" id="IPR009000">
    <property type="entry name" value="Transl_B-barrel_sf"/>
</dbReference>
<dbReference type="Gene3D" id="2.40.30.10">
    <property type="entry name" value="Translation factors"/>
    <property type="match status" value="1"/>
</dbReference>
<proteinExistence type="predicted"/>
<dbReference type="AlphaFoldDB" id="A0A2H0D126"/>